<keyword evidence="3" id="KW-1185">Reference proteome</keyword>
<keyword evidence="1" id="KW-0472">Membrane</keyword>
<organism evidence="2 3">
    <name type="scientific">Novosphingobium sediminis</name>
    <dbReference type="NCBI Taxonomy" id="707214"/>
    <lineage>
        <taxon>Bacteria</taxon>
        <taxon>Pseudomonadati</taxon>
        <taxon>Pseudomonadota</taxon>
        <taxon>Alphaproteobacteria</taxon>
        <taxon>Sphingomonadales</taxon>
        <taxon>Sphingomonadaceae</taxon>
        <taxon>Novosphingobium</taxon>
    </lineage>
</organism>
<dbReference type="RefSeq" id="WP_147157701.1">
    <property type="nucleotide sequence ID" value="NZ_BJYR01000001.1"/>
</dbReference>
<accession>A0A512AF34</accession>
<reference evidence="2 3" key="1">
    <citation type="submission" date="2019-07" db="EMBL/GenBank/DDBJ databases">
        <title>Whole genome shotgun sequence of Novosphingobium sediminis NBRC 106119.</title>
        <authorList>
            <person name="Hosoyama A."/>
            <person name="Uohara A."/>
            <person name="Ohji S."/>
            <person name="Ichikawa N."/>
        </authorList>
    </citation>
    <scope>NUCLEOTIDE SEQUENCE [LARGE SCALE GENOMIC DNA]</scope>
    <source>
        <strain evidence="2 3">NBRC 106119</strain>
    </source>
</reference>
<feature type="transmembrane region" description="Helical" evidence="1">
    <location>
        <begin position="120"/>
        <end position="141"/>
    </location>
</feature>
<feature type="transmembrane region" description="Helical" evidence="1">
    <location>
        <begin position="47"/>
        <end position="64"/>
    </location>
</feature>
<dbReference type="OrthoDB" id="5984490at2"/>
<feature type="transmembrane region" description="Helical" evidence="1">
    <location>
        <begin position="207"/>
        <end position="227"/>
    </location>
</feature>
<dbReference type="AlphaFoldDB" id="A0A512AF34"/>
<evidence type="ECO:0008006" key="4">
    <source>
        <dbReference type="Google" id="ProtNLM"/>
    </source>
</evidence>
<proteinExistence type="predicted"/>
<sequence>MELLVFRCLIAAHIAAGATGAIAFWVPVVGRKGDVNHRKWGRIFTKAILTTGCLALTMSLFTLFDPMTVHPHLVGKFDADFVRGMFGVMMLHNAILTLNLAWYGWLCVQNRRNVAANRTPLNIALQFAVMIAAIVCAWDGARIHQPLMMLISVVGMATGITNLVFLYSRNPSPVMWLKEHVKALVGAGISVYTAFLAFGSVRLFPSLALNPAMWSVPLVTGLIILIYHRIRIDQKAGISIVPQFRSRRAAASD</sequence>
<gene>
    <name evidence="2" type="ORF">NSE01_01470</name>
</gene>
<keyword evidence="1" id="KW-1133">Transmembrane helix</keyword>
<feature type="transmembrane region" description="Helical" evidence="1">
    <location>
        <begin position="6"/>
        <end position="26"/>
    </location>
</feature>
<dbReference type="EMBL" id="BJYR01000001">
    <property type="protein sequence ID" value="GEN98314.1"/>
    <property type="molecule type" value="Genomic_DNA"/>
</dbReference>
<keyword evidence="1" id="KW-0812">Transmembrane</keyword>
<dbReference type="Proteomes" id="UP000321464">
    <property type="component" value="Unassembled WGS sequence"/>
</dbReference>
<evidence type="ECO:0000313" key="3">
    <source>
        <dbReference type="Proteomes" id="UP000321464"/>
    </source>
</evidence>
<feature type="transmembrane region" description="Helical" evidence="1">
    <location>
        <begin position="180"/>
        <end position="201"/>
    </location>
</feature>
<feature type="transmembrane region" description="Helical" evidence="1">
    <location>
        <begin position="84"/>
        <end position="108"/>
    </location>
</feature>
<comment type="caution">
    <text evidence="2">The sequence shown here is derived from an EMBL/GenBank/DDBJ whole genome shotgun (WGS) entry which is preliminary data.</text>
</comment>
<evidence type="ECO:0000313" key="2">
    <source>
        <dbReference type="EMBL" id="GEN98314.1"/>
    </source>
</evidence>
<evidence type="ECO:0000256" key="1">
    <source>
        <dbReference type="SAM" id="Phobius"/>
    </source>
</evidence>
<feature type="transmembrane region" description="Helical" evidence="1">
    <location>
        <begin position="147"/>
        <end position="168"/>
    </location>
</feature>
<name>A0A512AF34_9SPHN</name>
<protein>
    <recommendedName>
        <fullName evidence="4">DUF2306 domain-containing protein</fullName>
    </recommendedName>
</protein>